<evidence type="ECO:0000313" key="4">
    <source>
        <dbReference type="Proteomes" id="UP001594288"/>
    </source>
</evidence>
<keyword evidence="2 3" id="KW-0378">Hydrolase</keyword>
<reference evidence="3 4" key="1">
    <citation type="submission" date="2024-09" db="EMBL/GenBank/DDBJ databases">
        <authorList>
            <person name="D'Angelo T."/>
        </authorList>
    </citation>
    <scope>NUCLEOTIDE SEQUENCE [LARGE SCALE GENOMIC DNA]</scope>
    <source>
        <strain evidence="3">SAG AM-311-F02</strain>
    </source>
</reference>
<feature type="short sequence motif" description="Gly-cisPro motif, important for rejection of L-amino acids" evidence="2">
    <location>
        <begin position="137"/>
        <end position="138"/>
    </location>
</feature>
<comment type="subunit">
    <text evidence="2">Homodimer.</text>
</comment>
<comment type="catalytic activity">
    <reaction evidence="2">
        <text>a D-aminoacyl-tRNA + H2O = a tRNA + a D-alpha-amino acid + H(+)</text>
        <dbReference type="Rhea" id="RHEA:13953"/>
        <dbReference type="Rhea" id="RHEA-COMP:10123"/>
        <dbReference type="Rhea" id="RHEA-COMP:10124"/>
        <dbReference type="ChEBI" id="CHEBI:15377"/>
        <dbReference type="ChEBI" id="CHEBI:15378"/>
        <dbReference type="ChEBI" id="CHEBI:59871"/>
        <dbReference type="ChEBI" id="CHEBI:78442"/>
        <dbReference type="ChEBI" id="CHEBI:79333"/>
        <dbReference type="EC" id="3.1.1.96"/>
    </reaction>
</comment>
<comment type="catalytic activity">
    <reaction evidence="2">
        <text>glycyl-tRNA(Ala) + H2O = tRNA(Ala) + glycine + H(+)</text>
        <dbReference type="Rhea" id="RHEA:53744"/>
        <dbReference type="Rhea" id="RHEA-COMP:9657"/>
        <dbReference type="Rhea" id="RHEA-COMP:13640"/>
        <dbReference type="ChEBI" id="CHEBI:15377"/>
        <dbReference type="ChEBI" id="CHEBI:15378"/>
        <dbReference type="ChEBI" id="CHEBI:57305"/>
        <dbReference type="ChEBI" id="CHEBI:78442"/>
        <dbReference type="ChEBI" id="CHEBI:78522"/>
    </reaction>
</comment>
<dbReference type="HAMAP" id="MF_00518">
    <property type="entry name" value="Deacylase_Dtd"/>
    <property type="match status" value="1"/>
</dbReference>
<dbReference type="GO" id="GO:0051499">
    <property type="term" value="F:D-aminoacyl-tRNA deacylase activity"/>
    <property type="evidence" value="ECO:0007669"/>
    <property type="project" value="UniProtKB-EC"/>
</dbReference>
<accession>A0ABV6YQE6</accession>
<dbReference type="Proteomes" id="UP001594288">
    <property type="component" value="Unassembled WGS sequence"/>
</dbReference>
<dbReference type="CDD" id="cd00563">
    <property type="entry name" value="Dtyr_deacylase"/>
    <property type="match status" value="1"/>
</dbReference>
<organism evidence="3 4">
    <name type="scientific">Eiseniibacteriota bacterium</name>
    <dbReference type="NCBI Taxonomy" id="2212470"/>
    <lineage>
        <taxon>Bacteria</taxon>
        <taxon>Candidatus Eiseniibacteriota</taxon>
    </lineage>
</organism>
<comment type="function">
    <text evidence="2">An aminoacyl-tRNA editing enzyme that deacylates mischarged D-aminoacyl-tRNAs. Also deacylates mischarged glycyl-tRNA(Ala), protecting cells against glycine mischarging by AlaRS. Acts via tRNA-based rather than protein-based catalysis; rejects L-amino acids rather than detecting D-amino acids in the active site. By recycling D-aminoacyl-tRNA to D-amino acids and free tRNA molecules, this enzyme counteracts the toxicity associated with the formation of D-aminoacyl-tRNA entities in vivo and helps enforce protein L-homochirality.</text>
</comment>
<proteinExistence type="inferred from homology"/>
<keyword evidence="2" id="KW-0963">Cytoplasm</keyword>
<protein>
    <recommendedName>
        <fullName evidence="2">D-aminoacyl-tRNA deacylase</fullName>
        <shortName evidence="2">DTD</shortName>
        <ecNumber evidence="2">3.1.1.96</ecNumber>
    </recommendedName>
    <alternativeName>
        <fullName evidence="2">Gly-tRNA(Ala) deacylase</fullName>
        <ecNumber evidence="2">3.1.1.-</ecNumber>
    </alternativeName>
</protein>
<keyword evidence="4" id="KW-1185">Reference proteome</keyword>
<dbReference type="Pfam" id="PF02580">
    <property type="entry name" value="Tyr_Deacylase"/>
    <property type="match status" value="1"/>
</dbReference>
<keyword evidence="2" id="KW-0694">RNA-binding</keyword>
<gene>
    <name evidence="2 3" type="primary">dtd</name>
    <name evidence="3" type="ORF">ACFL2Z_05205</name>
</gene>
<keyword evidence="2" id="KW-0820">tRNA-binding</keyword>
<evidence type="ECO:0000256" key="1">
    <source>
        <dbReference type="ARBA" id="ARBA00009673"/>
    </source>
</evidence>
<dbReference type="NCBIfam" id="TIGR00256">
    <property type="entry name" value="D-aminoacyl-tRNA deacylase"/>
    <property type="match status" value="1"/>
</dbReference>
<dbReference type="InterPro" id="IPR023509">
    <property type="entry name" value="DTD-like_sf"/>
</dbReference>
<evidence type="ECO:0000256" key="2">
    <source>
        <dbReference type="HAMAP-Rule" id="MF_00518"/>
    </source>
</evidence>
<dbReference type="PANTHER" id="PTHR10472:SF5">
    <property type="entry name" value="D-AMINOACYL-TRNA DEACYLASE 1"/>
    <property type="match status" value="1"/>
</dbReference>
<comment type="subcellular location">
    <subcellularLocation>
        <location evidence="2">Cytoplasm</location>
    </subcellularLocation>
</comment>
<dbReference type="EC" id="3.1.1.-" evidence="2"/>
<dbReference type="InterPro" id="IPR003732">
    <property type="entry name" value="Daa-tRNA_deacyls_DTD"/>
</dbReference>
<dbReference type="EC" id="3.1.1.96" evidence="2"/>
<dbReference type="PANTHER" id="PTHR10472">
    <property type="entry name" value="D-TYROSYL-TRNA TYR DEACYLASE"/>
    <property type="match status" value="1"/>
</dbReference>
<comment type="domain">
    <text evidence="2">A Gly-cisPro motif from one monomer fits into the active site of the other monomer to allow specific chiral rejection of L-amino acids.</text>
</comment>
<dbReference type="Gene3D" id="3.50.80.10">
    <property type="entry name" value="D-tyrosyl-tRNA(Tyr) deacylase"/>
    <property type="match status" value="1"/>
</dbReference>
<name>A0ABV6YQE6_UNCEI</name>
<comment type="similarity">
    <text evidence="1 2">Belongs to the DTD family.</text>
</comment>
<dbReference type="SUPFAM" id="SSF69500">
    <property type="entry name" value="DTD-like"/>
    <property type="match status" value="1"/>
</dbReference>
<sequence length="145" mass="15633">MRAVVQRVRSASVRVGDETVGEIGRGFVILLGVSKSDTEAEARWLAKKCAGLRVFEDGEGLMNLGLGDVGGKALVVSQFTLYGDCEKGRRPSFTGAAPPQAAELLYRDFVEAMRAEGVEVETGTFQAKMLLEINNDGPVTLILER</sequence>
<dbReference type="EMBL" id="JBHPEI010000106">
    <property type="protein sequence ID" value="MFC1800283.1"/>
    <property type="molecule type" value="Genomic_DNA"/>
</dbReference>
<evidence type="ECO:0000313" key="3">
    <source>
        <dbReference type="EMBL" id="MFC1800283.1"/>
    </source>
</evidence>
<comment type="caution">
    <text evidence="3">The sequence shown here is derived from an EMBL/GenBank/DDBJ whole genome shotgun (WGS) entry which is preliminary data.</text>
</comment>